<keyword evidence="1" id="KW-0812">Transmembrane</keyword>
<feature type="transmembrane region" description="Helical" evidence="1">
    <location>
        <begin position="15"/>
        <end position="34"/>
    </location>
</feature>
<gene>
    <name evidence="2" type="ORF">RhiirA4_476121</name>
</gene>
<keyword evidence="3" id="KW-1185">Reference proteome</keyword>
<name>A0A2I1HB36_9GLOM</name>
<sequence>MSSTSQFKIFAKSNLVYISLSITIARTLNFIVNSPLSTWQKFPPELPNSVYSSIFFTPMLLFTIRTKKRFYVLLSLALLFVSIPLIYRGNKLPLHNKFVIIASNYGIKC</sequence>
<evidence type="ECO:0000313" key="2">
    <source>
        <dbReference type="EMBL" id="PKY56092.1"/>
    </source>
</evidence>
<comment type="caution">
    <text evidence="2">The sequence shown here is derived from an EMBL/GenBank/DDBJ whole genome shotgun (WGS) entry which is preliminary data.</text>
</comment>
<keyword evidence="1" id="KW-0472">Membrane</keyword>
<accession>A0A2I1HB36</accession>
<proteinExistence type="predicted"/>
<evidence type="ECO:0000313" key="3">
    <source>
        <dbReference type="Proteomes" id="UP000234323"/>
    </source>
</evidence>
<dbReference type="Proteomes" id="UP000234323">
    <property type="component" value="Unassembled WGS sequence"/>
</dbReference>
<dbReference type="OrthoDB" id="2431989at2759"/>
<organism evidence="2 3">
    <name type="scientific">Rhizophagus irregularis</name>
    <dbReference type="NCBI Taxonomy" id="588596"/>
    <lineage>
        <taxon>Eukaryota</taxon>
        <taxon>Fungi</taxon>
        <taxon>Fungi incertae sedis</taxon>
        <taxon>Mucoromycota</taxon>
        <taxon>Glomeromycotina</taxon>
        <taxon>Glomeromycetes</taxon>
        <taxon>Glomerales</taxon>
        <taxon>Glomeraceae</taxon>
        <taxon>Rhizophagus</taxon>
    </lineage>
</organism>
<keyword evidence="1" id="KW-1133">Transmembrane helix</keyword>
<feature type="transmembrane region" description="Helical" evidence="1">
    <location>
        <begin position="46"/>
        <end position="63"/>
    </location>
</feature>
<evidence type="ECO:0000256" key="1">
    <source>
        <dbReference type="SAM" id="Phobius"/>
    </source>
</evidence>
<dbReference type="AlphaFoldDB" id="A0A2I1HB36"/>
<protein>
    <submittedName>
        <fullName evidence="2">Uncharacterized protein</fullName>
    </submittedName>
</protein>
<feature type="transmembrane region" description="Helical" evidence="1">
    <location>
        <begin position="70"/>
        <end position="87"/>
    </location>
</feature>
<dbReference type="VEuPathDB" id="FungiDB:RhiirA1_463493"/>
<dbReference type="EMBL" id="LLXI01002060">
    <property type="protein sequence ID" value="PKY56092.1"/>
    <property type="molecule type" value="Genomic_DNA"/>
</dbReference>
<reference evidence="2 3" key="1">
    <citation type="submission" date="2015-10" db="EMBL/GenBank/DDBJ databases">
        <title>Genome analyses suggest a sexual origin of heterokaryosis in a supposedly ancient asexual fungus.</title>
        <authorList>
            <person name="Ropars J."/>
            <person name="Sedzielewska K."/>
            <person name="Noel J."/>
            <person name="Charron P."/>
            <person name="Farinelli L."/>
            <person name="Marton T."/>
            <person name="Kruger M."/>
            <person name="Pelin A."/>
            <person name="Brachmann A."/>
            <person name="Corradi N."/>
        </authorList>
    </citation>
    <scope>NUCLEOTIDE SEQUENCE [LARGE SCALE GENOMIC DNA]</scope>
    <source>
        <strain evidence="2 3">A4</strain>
    </source>
</reference>